<dbReference type="GO" id="GO:0016705">
    <property type="term" value="F:oxidoreductase activity, acting on paired donors, with incorporation or reduction of molecular oxygen"/>
    <property type="evidence" value="ECO:0007669"/>
    <property type="project" value="InterPro"/>
</dbReference>
<sequence length="543" mass="63613">MYLYIASGIFIITVIATIKIAKELFGATKLPISGPLHLPLIGSLYEFNKNKDRFYDWMLDNYNKYGKNGIFYFSIPMKQPYIVILKPEYLKHVLKDNMDNYHREPVYTVCDELLGNGIFNVDGMQWKTQRRIASHMFSTAKLNNKALESFKLCINKIIKRIDYYAENNITFDIKDLFFRTTMDSICLIAFDYNVGCLDSDTMPEFANSIDKCTRHLFNRIINPLWRIHKIVSLNDEIEYAKNIKILNKLCYKIIKQRRKEKYNDKEISEDLLTLFMNSLTNNSNDNSNGNNSNDNNDNDDNNNVINDNNNEVSNDNIINNDEDTNDDYEDEITEDDKYLRDIIFSFIIAGRDTTASTLSWLFYELLTKPDIVEELQEEISDNINNNNHIYDYNNYKKIEAAFYETLRLHPPVPFDIKYSKNDDILINEEKNTGTFIPKNSTIIYSPYIMGRMPEIWGNKYNEFDINREHKKKTQFEFPCFNAGPRLCLGKTFAILQAKVIVSELLSRFTFYPENKKMFLEKAKYSFGITSTMNHKLIVSAKKI</sequence>
<accession>A0A1V0SF03</accession>
<evidence type="ECO:0000256" key="2">
    <source>
        <dbReference type="ARBA" id="ARBA00022723"/>
    </source>
</evidence>
<dbReference type="PANTHER" id="PTHR24296">
    <property type="entry name" value="CYTOCHROME P450"/>
    <property type="match status" value="1"/>
</dbReference>
<evidence type="ECO:0000313" key="6">
    <source>
        <dbReference type="EMBL" id="ARF10296.1"/>
    </source>
</evidence>
<gene>
    <name evidence="6" type="ORF">Hokovirus_1_175</name>
</gene>
<dbReference type="InterPro" id="IPR017972">
    <property type="entry name" value="Cyt_P450_CS"/>
</dbReference>
<protein>
    <submittedName>
        <fullName evidence="6">Cytochrome P450 family protein</fullName>
    </submittedName>
</protein>
<dbReference type="Pfam" id="PF00067">
    <property type="entry name" value="p450"/>
    <property type="match status" value="2"/>
</dbReference>
<dbReference type="GO" id="GO:0004497">
    <property type="term" value="F:monooxygenase activity"/>
    <property type="evidence" value="ECO:0007669"/>
    <property type="project" value="InterPro"/>
</dbReference>
<keyword evidence="4" id="KW-0408">Iron</keyword>
<dbReference type="GO" id="GO:0005506">
    <property type="term" value="F:iron ion binding"/>
    <property type="evidence" value="ECO:0007669"/>
    <property type="project" value="InterPro"/>
</dbReference>
<reference evidence="6" key="1">
    <citation type="journal article" date="2017" name="Science">
        <title>Giant viruses with an expanded complement of translation system components.</title>
        <authorList>
            <person name="Schulz F."/>
            <person name="Yutin N."/>
            <person name="Ivanova N.N."/>
            <person name="Ortega D.R."/>
            <person name="Lee T.K."/>
            <person name="Vierheilig J."/>
            <person name="Daims H."/>
            <person name="Horn M."/>
            <person name="Wagner M."/>
            <person name="Jensen G.J."/>
            <person name="Kyrpides N.C."/>
            <person name="Koonin E.V."/>
            <person name="Woyke T."/>
        </authorList>
    </citation>
    <scope>NUCLEOTIDE SEQUENCE</scope>
    <source>
        <strain evidence="6">HKV1</strain>
    </source>
</reference>
<keyword evidence="2" id="KW-0479">Metal-binding</keyword>
<comment type="similarity">
    <text evidence="1">Belongs to the cytochrome P450 family.</text>
</comment>
<dbReference type="PROSITE" id="PS00086">
    <property type="entry name" value="CYTOCHROME_P450"/>
    <property type="match status" value="1"/>
</dbReference>
<evidence type="ECO:0000256" key="5">
    <source>
        <dbReference type="SAM" id="MobiDB-lite"/>
    </source>
</evidence>
<evidence type="ECO:0000256" key="1">
    <source>
        <dbReference type="ARBA" id="ARBA00010617"/>
    </source>
</evidence>
<dbReference type="SUPFAM" id="SSF48264">
    <property type="entry name" value="Cytochrome P450"/>
    <property type="match status" value="1"/>
</dbReference>
<dbReference type="InterPro" id="IPR002401">
    <property type="entry name" value="Cyt_P450_E_grp-I"/>
</dbReference>
<dbReference type="InterPro" id="IPR036396">
    <property type="entry name" value="Cyt_P450_sf"/>
</dbReference>
<keyword evidence="3" id="KW-0560">Oxidoreductase</keyword>
<organism evidence="6">
    <name type="scientific">Hokovirus HKV1</name>
    <dbReference type="NCBI Taxonomy" id="1977638"/>
    <lineage>
        <taxon>Viruses</taxon>
        <taxon>Varidnaviria</taxon>
        <taxon>Bamfordvirae</taxon>
        <taxon>Nucleocytoviricota</taxon>
        <taxon>Megaviricetes</taxon>
        <taxon>Imitervirales</taxon>
        <taxon>Mimiviridae</taxon>
        <taxon>Klosneuvirinae</taxon>
        <taxon>Hokovirus</taxon>
    </lineage>
</organism>
<feature type="compositionally biased region" description="Low complexity" evidence="5">
    <location>
        <begin position="283"/>
        <end position="319"/>
    </location>
</feature>
<proteinExistence type="inferred from homology"/>
<dbReference type="GO" id="GO:0006629">
    <property type="term" value="P:lipid metabolic process"/>
    <property type="evidence" value="ECO:0007669"/>
    <property type="project" value="UniProtKB-ARBA"/>
</dbReference>
<dbReference type="PRINTS" id="PR00463">
    <property type="entry name" value="EP450I"/>
</dbReference>
<evidence type="ECO:0000256" key="3">
    <source>
        <dbReference type="ARBA" id="ARBA00023002"/>
    </source>
</evidence>
<feature type="region of interest" description="Disordered" evidence="5">
    <location>
        <begin position="283"/>
        <end position="328"/>
    </location>
</feature>
<dbReference type="GO" id="GO:0020037">
    <property type="term" value="F:heme binding"/>
    <property type="evidence" value="ECO:0007669"/>
    <property type="project" value="InterPro"/>
</dbReference>
<dbReference type="InterPro" id="IPR001128">
    <property type="entry name" value="Cyt_P450"/>
</dbReference>
<evidence type="ECO:0000256" key="4">
    <source>
        <dbReference type="ARBA" id="ARBA00023004"/>
    </source>
</evidence>
<dbReference type="PRINTS" id="PR00385">
    <property type="entry name" value="P450"/>
</dbReference>
<dbReference type="Gene3D" id="1.10.630.10">
    <property type="entry name" value="Cytochrome P450"/>
    <property type="match status" value="1"/>
</dbReference>
<dbReference type="EMBL" id="KY684103">
    <property type="protein sequence ID" value="ARF10296.1"/>
    <property type="molecule type" value="Genomic_DNA"/>
</dbReference>
<name>A0A1V0SF03_9VIRU</name>